<dbReference type="InterPro" id="IPR003797">
    <property type="entry name" value="DegV"/>
</dbReference>
<dbReference type="Gene3D" id="3.40.50.10170">
    <property type="match status" value="1"/>
</dbReference>
<dbReference type="EMBL" id="PNIL01000005">
    <property type="protein sequence ID" value="PMP68853.1"/>
    <property type="molecule type" value="Genomic_DNA"/>
</dbReference>
<evidence type="ECO:0000256" key="1">
    <source>
        <dbReference type="ARBA" id="ARBA00023121"/>
    </source>
</evidence>
<dbReference type="GO" id="GO:0008289">
    <property type="term" value="F:lipid binding"/>
    <property type="evidence" value="ECO:0007669"/>
    <property type="project" value="UniProtKB-KW"/>
</dbReference>
<dbReference type="AlphaFoldDB" id="A0A2J6WFX7"/>
<dbReference type="SUPFAM" id="SSF82549">
    <property type="entry name" value="DAK1/DegV-like"/>
    <property type="match status" value="1"/>
</dbReference>
<dbReference type="Gene3D" id="3.30.1180.10">
    <property type="match status" value="1"/>
</dbReference>
<dbReference type="Pfam" id="PF02645">
    <property type="entry name" value="DegV"/>
    <property type="match status" value="1"/>
</dbReference>
<comment type="caution">
    <text evidence="2">The sequence shown here is derived from an EMBL/GenBank/DDBJ whole genome shotgun (WGS) entry which is preliminary data.</text>
</comment>
<protein>
    <submittedName>
        <fullName evidence="2">DegV family protein</fullName>
    </submittedName>
</protein>
<dbReference type="InterPro" id="IPR050270">
    <property type="entry name" value="DegV_domain_contain"/>
</dbReference>
<name>A0A2J6WFX7_9BACT</name>
<keyword evidence="1" id="KW-0446">Lipid-binding</keyword>
<accession>A0A2J6WFX7</accession>
<reference evidence="2 3" key="1">
    <citation type="submission" date="2018-01" db="EMBL/GenBank/DDBJ databases">
        <title>Metagenomic assembled genomes from two thermal pools in the Uzon Caldera, Kamchatka, Russia.</title>
        <authorList>
            <person name="Wilkins L."/>
            <person name="Ettinger C."/>
        </authorList>
    </citation>
    <scope>NUCLEOTIDE SEQUENCE [LARGE SCALE GENOMIC DNA]</scope>
    <source>
        <strain evidence="2">ZAV-07</strain>
    </source>
</reference>
<dbReference type="RefSeq" id="WP_424586532.1">
    <property type="nucleotide sequence ID" value="NZ_JBNAUB010000004.1"/>
</dbReference>
<organism evidence="2 3">
    <name type="scientific">Caldisericum exile</name>
    <dbReference type="NCBI Taxonomy" id="693075"/>
    <lineage>
        <taxon>Bacteria</taxon>
        <taxon>Pseudomonadati</taxon>
        <taxon>Caldisericota/Cryosericota group</taxon>
        <taxon>Caldisericota</taxon>
        <taxon>Caldisericia</taxon>
        <taxon>Caldisericales</taxon>
        <taxon>Caldisericaceae</taxon>
        <taxon>Caldisericum</taxon>
    </lineage>
</organism>
<dbReference type="PROSITE" id="PS51482">
    <property type="entry name" value="DEGV"/>
    <property type="match status" value="1"/>
</dbReference>
<evidence type="ECO:0000313" key="2">
    <source>
        <dbReference type="EMBL" id="PMP68853.1"/>
    </source>
</evidence>
<dbReference type="PANTHER" id="PTHR33434">
    <property type="entry name" value="DEGV DOMAIN-CONTAINING PROTEIN DR_1986-RELATED"/>
    <property type="match status" value="1"/>
</dbReference>
<proteinExistence type="predicted"/>
<dbReference type="Proteomes" id="UP000237040">
    <property type="component" value="Unassembled WGS sequence"/>
</dbReference>
<dbReference type="InterPro" id="IPR043168">
    <property type="entry name" value="DegV_C"/>
</dbReference>
<evidence type="ECO:0000313" key="3">
    <source>
        <dbReference type="Proteomes" id="UP000237040"/>
    </source>
</evidence>
<gene>
    <name evidence="2" type="ORF">C0189_00395</name>
</gene>
<dbReference type="NCBIfam" id="TIGR00762">
    <property type="entry name" value="DegV"/>
    <property type="match status" value="1"/>
</dbReference>
<dbReference type="PANTHER" id="PTHR33434:SF2">
    <property type="entry name" value="FATTY ACID-BINDING PROTEIN TM_1468"/>
    <property type="match status" value="1"/>
</dbReference>
<sequence>MIKIVVDSTGYIPQEIIEKYDIKVVPLKVRFGNVEFKETDISVEEFYRRLTSSTELPKTSQPSPQDFMEVYKPLIDEGHEIISIHLSQKISGTINSARVAIELLKTNKIRIVDSMSTTFSLRFLAEFALSLIEKGLPFEEVYKETVNAVNRIYNRFVLYHLKYLVEGGRLSKAGGLLGDILNIKPILSFTNGEVKIESVARSLNKAKDVLLKFVKEISDTKGIDRLAIIHGINSDVKEFEEKLKESVNVPIEKMLCGAVIGVYAGPEWIGVGIFGKT</sequence>